<accession>A0A2D0IKN2</accession>
<name>A0A2D0IKN2_XENBU</name>
<sequence length="89" mass="10399">MEIMRSNQVVIMYRTANQVSRVSNELAGSYMYFANAQDAMDTGLFCQKLVFDYWPSSKRFDFLDKPFVIKDSSELTPEEHWIRGTLDNC</sequence>
<proteinExistence type="predicted"/>
<comment type="caution">
    <text evidence="1">The sequence shown here is derived from an EMBL/GenBank/DDBJ whole genome shotgun (WGS) entry which is preliminary data.</text>
</comment>
<reference evidence="1 2" key="1">
    <citation type="journal article" date="2017" name="Nat. Microbiol.">
        <title>Natural product diversity associated with the nematode symbionts Photorhabdus and Xenorhabdus.</title>
        <authorList>
            <person name="Tobias N.J."/>
            <person name="Wolff H."/>
            <person name="Djahanschiri B."/>
            <person name="Grundmann F."/>
            <person name="Kronenwerth M."/>
            <person name="Shi Y.M."/>
            <person name="Simonyi S."/>
            <person name="Grun P."/>
            <person name="Shapiro-Ilan D."/>
            <person name="Pidot S.J."/>
            <person name="Stinear T.P."/>
            <person name="Ebersberger I."/>
            <person name="Bode H.B."/>
        </authorList>
    </citation>
    <scope>NUCLEOTIDE SEQUENCE [LARGE SCALE GENOMIC DNA]</scope>
    <source>
        <strain evidence="1 2">DSM 16342</strain>
    </source>
</reference>
<gene>
    <name evidence="1" type="ORF">Xbud_03775</name>
</gene>
<evidence type="ECO:0000313" key="2">
    <source>
        <dbReference type="Proteomes" id="UP000225833"/>
    </source>
</evidence>
<evidence type="ECO:0000313" key="1">
    <source>
        <dbReference type="EMBL" id="PHM22348.1"/>
    </source>
</evidence>
<protein>
    <submittedName>
        <fullName evidence="1">Uncharacterized protein</fullName>
    </submittedName>
</protein>
<organism evidence="1 2">
    <name type="scientific">Xenorhabdus budapestensis</name>
    <dbReference type="NCBI Taxonomy" id="290110"/>
    <lineage>
        <taxon>Bacteria</taxon>
        <taxon>Pseudomonadati</taxon>
        <taxon>Pseudomonadota</taxon>
        <taxon>Gammaproteobacteria</taxon>
        <taxon>Enterobacterales</taxon>
        <taxon>Morganellaceae</taxon>
        <taxon>Xenorhabdus</taxon>
    </lineage>
</organism>
<dbReference type="AlphaFoldDB" id="A0A2D0IKN2"/>
<dbReference type="Proteomes" id="UP000225833">
    <property type="component" value="Unassembled WGS sequence"/>
</dbReference>
<dbReference type="RefSeq" id="WP_099137489.1">
    <property type="nucleotide sequence ID" value="NZ_CAWNNJ010000138.1"/>
</dbReference>
<dbReference type="EMBL" id="NIBS01000067">
    <property type="protein sequence ID" value="PHM22348.1"/>
    <property type="molecule type" value="Genomic_DNA"/>
</dbReference>